<reference evidence="2 4" key="1">
    <citation type="journal article" date="2018" name="Science">
        <title>The opium poppy genome and morphinan production.</title>
        <authorList>
            <person name="Guo L."/>
            <person name="Winzer T."/>
            <person name="Yang X."/>
            <person name="Li Y."/>
            <person name="Ning Z."/>
            <person name="He Z."/>
            <person name="Teodor R."/>
            <person name="Lu Y."/>
            <person name="Bowser T.A."/>
            <person name="Graham I.A."/>
            <person name="Ye K."/>
        </authorList>
    </citation>
    <scope>NUCLEOTIDE SEQUENCE [LARGE SCALE GENOMIC DNA]</scope>
    <source>
        <strain evidence="4">cv. HN1</strain>
        <tissue evidence="2">Leaves</tissue>
    </source>
</reference>
<organism evidence="2 4">
    <name type="scientific">Papaver somniferum</name>
    <name type="common">Opium poppy</name>
    <dbReference type="NCBI Taxonomy" id="3469"/>
    <lineage>
        <taxon>Eukaryota</taxon>
        <taxon>Viridiplantae</taxon>
        <taxon>Streptophyta</taxon>
        <taxon>Embryophyta</taxon>
        <taxon>Tracheophyta</taxon>
        <taxon>Spermatophyta</taxon>
        <taxon>Magnoliopsida</taxon>
        <taxon>Ranunculales</taxon>
        <taxon>Papaveraceae</taxon>
        <taxon>Papaveroideae</taxon>
        <taxon>Papaver</taxon>
    </lineage>
</organism>
<dbReference type="EMBL" id="CM010717">
    <property type="protein sequence ID" value="RZC55998.1"/>
    <property type="molecule type" value="Genomic_DNA"/>
</dbReference>
<evidence type="ECO:0000313" key="2">
    <source>
        <dbReference type="EMBL" id="RZC55995.1"/>
    </source>
</evidence>
<evidence type="ECO:0000256" key="1">
    <source>
        <dbReference type="SAM" id="MobiDB-lite"/>
    </source>
</evidence>
<feature type="compositionally biased region" description="Basic and acidic residues" evidence="1">
    <location>
        <begin position="32"/>
        <end position="42"/>
    </location>
</feature>
<sequence length="42" mass="4513">MMDPLRTPVIHGGAVKSSIDSNQKNVSPCIDANKETGADRCR</sequence>
<proteinExistence type="predicted"/>
<dbReference type="Proteomes" id="UP000316621">
    <property type="component" value="Chromosome 3"/>
</dbReference>
<dbReference type="Gramene" id="RZC55995">
    <property type="protein sequence ID" value="RZC55995"/>
    <property type="gene ID" value="C5167_014852"/>
</dbReference>
<feature type="region of interest" description="Disordered" evidence="1">
    <location>
        <begin position="1"/>
        <end position="42"/>
    </location>
</feature>
<dbReference type="AlphaFoldDB" id="A0A4Y7J8Q4"/>
<accession>A0A4Y7J8Q4</accession>
<dbReference type="EMBL" id="CM010717">
    <property type="protein sequence ID" value="RZC55995.1"/>
    <property type="molecule type" value="Genomic_DNA"/>
</dbReference>
<name>A0A4Y7J8Q4_PAPSO</name>
<evidence type="ECO:0000313" key="3">
    <source>
        <dbReference type="EMBL" id="RZC55998.1"/>
    </source>
</evidence>
<dbReference type="Gramene" id="RZC55998">
    <property type="protein sequence ID" value="RZC55998"/>
    <property type="gene ID" value="C5167_014856"/>
</dbReference>
<protein>
    <submittedName>
        <fullName evidence="2">Uncharacterized protein</fullName>
    </submittedName>
</protein>
<keyword evidence="4" id="KW-1185">Reference proteome</keyword>
<evidence type="ECO:0000313" key="4">
    <source>
        <dbReference type="Proteomes" id="UP000316621"/>
    </source>
</evidence>
<gene>
    <name evidence="2" type="ORF">C5167_014852</name>
    <name evidence="3" type="ORF">C5167_014856</name>
</gene>